<proteinExistence type="predicted"/>
<protein>
    <submittedName>
        <fullName evidence="2">Uncharacterized protein</fullName>
    </submittedName>
</protein>
<feature type="region of interest" description="Disordered" evidence="1">
    <location>
        <begin position="1"/>
        <end position="103"/>
    </location>
</feature>
<keyword evidence="3" id="KW-1185">Reference proteome</keyword>
<sequence length="200" mass="22390">MPGDIGDMAAKKREELIQEGELPPSGSSKGSSSSGSRPTRETSRTPVAAKKKQQPKKGQGTKVVKTKPPPRPPQTPHRTRDNEPAFDPFQQKVDQRITRMTPMGKLERIARGEKKDKDAYPTLGDVQSDWDDDAKESHLILSLQKLKPKQPELNDKQKIIAMGAKRDQNAYPTMDDIPSDWDSKEEEEKGRVEIGPKKKV</sequence>
<name>A0A016WA97_9BILA</name>
<reference evidence="3" key="1">
    <citation type="journal article" date="2015" name="Nat. Genet.">
        <title>The genome and transcriptome of the zoonotic hookworm Ancylostoma ceylanicum identify infection-specific gene families.</title>
        <authorList>
            <person name="Schwarz E.M."/>
            <person name="Hu Y."/>
            <person name="Antoshechkin I."/>
            <person name="Miller M.M."/>
            <person name="Sternberg P.W."/>
            <person name="Aroian R.V."/>
        </authorList>
    </citation>
    <scope>NUCLEOTIDE SEQUENCE</scope>
    <source>
        <strain evidence="3">HY135</strain>
    </source>
</reference>
<feature type="compositionally biased region" description="Low complexity" evidence="1">
    <location>
        <begin position="19"/>
        <end position="37"/>
    </location>
</feature>
<dbReference type="EMBL" id="JARK01000554">
    <property type="protein sequence ID" value="EYC35943.1"/>
    <property type="molecule type" value="Genomic_DNA"/>
</dbReference>
<comment type="caution">
    <text evidence="2">The sequence shown here is derived from an EMBL/GenBank/DDBJ whole genome shotgun (WGS) entry which is preliminary data.</text>
</comment>
<accession>A0A016WA97</accession>
<feature type="region of interest" description="Disordered" evidence="1">
    <location>
        <begin position="164"/>
        <end position="200"/>
    </location>
</feature>
<dbReference type="AlphaFoldDB" id="A0A016WA97"/>
<gene>
    <name evidence="2" type="primary">Acey_s0954.g3194</name>
    <name evidence="2" type="ORF">Y032_0954g3194</name>
</gene>
<organism evidence="2 3">
    <name type="scientific">Ancylostoma ceylanicum</name>
    <dbReference type="NCBI Taxonomy" id="53326"/>
    <lineage>
        <taxon>Eukaryota</taxon>
        <taxon>Metazoa</taxon>
        <taxon>Ecdysozoa</taxon>
        <taxon>Nematoda</taxon>
        <taxon>Chromadorea</taxon>
        <taxon>Rhabditida</taxon>
        <taxon>Rhabditina</taxon>
        <taxon>Rhabditomorpha</taxon>
        <taxon>Strongyloidea</taxon>
        <taxon>Ancylostomatidae</taxon>
        <taxon>Ancylostomatinae</taxon>
        <taxon>Ancylostoma</taxon>
    </lineage>
</organism>
<evidence type="ECO:0000313" key="3">
    <source>
        <dbReference type="Proteomes" id="UP000024635"/>
    </source>
</evidence>
<feature type="compositionally biased region" description="Basic and acidic residues" evidence="1">
    <location>
        <begin position="186"/>
        <end position="200"/>
    </location>
</feature>
<evidence type="ECO:0000256" key="1">
    <source>
        <dbReference type="SAM" id="MobiDB-lite"/>
    </source>
</evidence>
<dbReference type="OrthoDB" id="5872774at2759"/>
<evidence type="ECO:0000313" key="2">
    <source>
        <dbReference type="EMBL" id="EYC35943.1"/>
    </source>
</evidence>
<dbReference type="Proteomes" id="UP000024635">
    <property type="component" value="Unassembled WGS sequence"/>
</dbReference>